<dbReference type="EMBL" id="CP061799">
    <property type="protein sequence ID" value="QTA78512.1"/>
    <property type="molecule type" value="Genomic_DNA"/>
</dbReference>
<feature type="compositionally biased region" description="Basic and acidic residues" evidence="1">
    <location>
        <begin position="42"/>
        <end position="52"/>
    </location>
</feature>
<gene>
    <name evidence="2" type="ORF">dnl_07360</name>
</gene>
<proteinExistence type="predicted"/>
<accession>A0A975B482</accession>
<reference evidence="2" key="1">
    <citation type="journal article" date="2021" name="Microb. Physiol.">
        <title>Proteogenomic Insights into the Physiology of Marine, Sulfate-Reducing, Filamentous Desulfonema limicola and Desulfonema magnum.</title>
        <authorList>
            <person name="Schnaars V."/>
            <person name="Wohlbrand L."/>
            <person name="Scheve S."/>
            <person name="Hinrichs C."/>
            <person name="Reinhardt R."/>
            <person name="Rabus R."/>
        </authorList>
    </citation>
    <scope>NUCLEOTIDE SEQUENCE</scope>
    <source>
        <strain evidence="2">5ac10</strain>
    </source>
</reference>
<name>A0A975B482_9BACT</name>
<protein>
    <submittedName>
        <fullName evidence="2">Uncharacterized protein</fullName>
    </submittedName>
</protein>
<keyword evidence="3" id="KW-1185">Reference proteome</keyword>
<dbReference type="Proteomes" id="UP000663720">
    <property type="component" value="Chromosome"/>
</dbReference>
<dbReference type="KEGG" id="dli:dnl_07360"/>
<feature type="region of interest" description="Disordered" evidence="1">
    <location>
        <begin position="36"/>
        <end position="68"/>
    </location>
</feature>
<evidence type="ECO:0000256" key="1">
    <source>
        <dbReference type="SAM" id="MobiDB-lite"/>
    </source>
</evidence>
<organism evidence="2 3">
    <name type="scientific">Desulfonema limicola</name>
    <dbReference type="NCBI Taxonomy" id="45656"/>
    <lineage>
        <taxon>Bacteria</taxon>
        <taxon>Pseudomonadati</taxon>
        <taxon>Thermodesulfobacteriota</taxon>
        <taxon>Desulfobacteria</taxon>
        <taxon>Desulfobacterales</taxon>
        <taxon>Desulfococcaceae</taxon>
        <taxon>Desulfonema</taxon>
    </lineage>
</organism>
<sequence>MANIGVGLLTNPVATVVGVSTGIVAGTVAGAIVADSPSPDQGELHSGKKADQTEINNPNQIKGKKNVE</sequence>
<dbReference type="AlphaFoldDB" id="A0A975B482"/>
<evidence type="ECO:0000313" key="2">
    <source>
        <dbReference type="EMBL" id="QTA78512.1"/>
    </source>
</evidence>
<evidence type="ECO:0000313" key="3">
    <source>
        <dbReference type="Proteomes" id="UP000663720"/>
    </source>
</evidence>